<organism evidence="4 5">
    <name type="scientific">Segatella oulorum</name>
    <dbReference type="NCBI Taxonomy" id="28136"/>
    <lineage>
        <taxon>Bacteria</taxon>
        <taxon>Pseudomonadati</taxon>
        <taxon>Bacteroidota</taxon>
        <taxon>Bacteroidia</taxon>
        <taxon>Bacteroidales</taxon>
        <taxon>Prevotellaceae</taxon>
        <taxon>Segatella</taxon>
    </lineage>
</organism>
<dbReference type="GO" id="GO:0051287">
    <property type="term" value="F:NAD binding"/>
    <property type="evidence" value="ECO:0007669"/>
    <property type="project" value="InterPro"/>
</dbReference>
<protein>
    <submittedName>
        <fullName evidence="4">4-hydroxythreonine-4-phosphate dehydrogenase</fullName>
    </submittedName>
</protein>
<dbReference type="Pfam" id="PF04166">
    <property type="entry name" value="PdxA"/>
    <property type="match status" value="1"/>
</dbReference>
<evidence type="ECO:0000313" key="5">
    <source>
        <dbReference type="Proteomes" id="UP000190065"/>
    </source>
</evidence>
<dbReference type="AlphaFoldDB" id="A0A1T4L0K0"/>
<gene>
    <name evidence="4" type="ORF">SAMN02745202_00260</name>
</gene>
<dbReference type="InterPro" id="IPR005255">
    <property type="entry name" value="PdxA_fam"/>
</dbReference>
<accession>A0A1T4L0K0</accession>
<dbReference type="STRING" id="28136.SAMN02745202_00260"/>
<dbReference type="RefSeq" id="WP_025070274.1">
    <property type="nucleotide sequence ID" value="NZ_FUXK01000002.1"/>
</dbReference>
<dbReference type="GO" id="GO:0046872">
    <property type="term" value="F:metal ion binding"/>
    <property type="evidence" value="ECO:0007669"/>
    <property type="project" value="UniProtKB-KW"/>
</dbReference>
<evidence type="ECO:0000256" key="3">
    <source>
        <dbReference type="ARBA" id="ARBA00023027"/>
    </source>
</evidence>
<keyword evidence="2" id="KW-0560">Oxidoreductase</keyword>
<dbReference type="Proteomes" id="UP000190065">
    <property type="component" value="Unassembled WGS sequence"/>
</dbReference>
<dbReference type="PANTHER" id="PTHR30004">
    <property type="entry name" value="4-HYDROXYTHREONINE-4-PHOSPHATE DEHYDROGENASE"/>
    <property type="match status" value="1"/>
</dbReference>
<name>A0A1T4L0K0_9BACT</name>
<keyword evidence="3" id="KW-0520">NAD</keyword>
<evidence type="ECO:0000313" key="4">
    <source>
        <dbReference type="EMBL" id="SJZ48131.1"/>
    </source>
</evidence>
<dbReference type="EMBL" id="FUXK01000002">
    <property type="protein sequence ID" value="SJZ48131.1"/>
    <property type="molecule type" value="Genomic_DNA"/>
</dbReference>
<dbReference type="eggNOG" id="COG1995">
    <property type="taxonomic scope" value="Bacteria"/>
</dbReference>
<dbReference type="PANTHER" id="PTHR30004:SF6">
    <property type="entry name" value="D-THREONATE 4-PHOSPHATE DEHYDROGENASE"/>
    <property type="match status" value="1"/>
</dbReference>
<dbReference type="Gene3D" id="3.40.718.10">
    <property type="entry name" value="Isopropylmalate Dehydrogenase"/>
    <property type="match status" value="1"/>
</dbReference>
<keyword evidence="1" id="KW-0479">Metal-binding</keyword>
<dbReference type="SUPFAM" id="SSF53659">
    <property type="entry name" value="Isocitrate/Isopropylmalate dehydrogenase-like"/>
    <property type="match status" value="1"/>
</dbReference>
<dbReference type="GO" id="GO:0016491">
    <property type="term" value="F:oxidoreductase activity"/>
    <property type="evidence" value="ECO:0007669"/>
    <property type="project" value="UniProtKB-KW"/>
</dbReference>
<reference evidence="4 5" key="1">
    <citation type="submission" date="2017-02" db="EMBL/GenBank/DDBJ databases">
        <authorList>
            <person name="Peterson S.W."/>
        </authorList>
    </citation>
    <scope>NUCLEOTIDE SEQUENCE [LARGE SCALE GENOMIC DNA]</scope>
    <source>
        <strain evidence="4 5">ATCC 43324</strain>
    </source>
</reference>
<sequence length="361" mass="40093">MENQKIRVAITHGDTNGIGYELIFKTFADAEMLELCTPIIYGSPKIAAYHRKALDIQGNFSIINSTDEVQDGRINLLTCFDEELKVDFGHSNEGSGKAALLALDKALTDYRHQAYDVLVNCPIDNKTVHVDGYPFENIARYLETSIGEGKQTSTLYVSGQQHLLVVTEDAEVKDVTHLLTKKMIVEKGELLAQSLQRDFNISNPRIAVLAFNATNQGEEEQEFIIPAIKTLTEKGVQVFGPYTAETFFGEGYYEAFDGVLAMYSDQALPTIKALATEGVVEFNANLPLVATKSSETYGASIAGKGMADAATFRHAIYTAIDIYRNRIAFDEPLANPLQKLYHEKHDEGEKTRFSVSKKRNE</sequence>
<evidence type="ECO:0000256" key="2">
    <source>
        <dbReference type="ARBA" id="ARBA00023002"/>
    </source>
</evidence>
<proteinExistence type="predicted"/>
<evidence type="ECO:0000256" key="1">
    <source>
        <dbReference type="ARBA" id="ARBA00022723"/>
    </source>
</evidence>